<organism evidence="1 2">
    <name type="scientific">Puccinia sorghi</name>
    <dbReference type="NCBI Taxonomy" id="27349"/>
    <lineage>
        <taxon>Eukaryota</taxon>
        <taxon>Fungi</taxon>
        <taxon>Dikarya</taxon>
        <taxon>Basidiomycota</taxon>
        <taxon>Pucciniomycotina</taxon>
        <taxon>Pucciniomycetes</taxon>
        <taxon>Pucciniales</taxon>
        <taxon>Pucciniaceae</taxon>
        <taxon>Puccinia</taxon>
    </lineage>
</organism>
<name>A0A0L6UAQ2_9BASI</name>
<dbReference type="Pfam" id="PF18758">
    <property type="entry name" value="KDZ"/>
    <property type="match status" value="1"/>
</dbReference>
<feature type="non-terminal residue" evidence="1">
    <location>
        <position position="1"/>
    </location>
</feature>
<dbReference type="Proteomes" id="UP000037035">
    <property type="component" value="Unassembled WGS sequence"/>
</dbReference>
<dbReference type="PANTHER" id="PTHR33096">
    <property type="entry name" value="CXC2 DOMAIN-CONTAINING PROTEIN"/>
    <property type="match status" value="1"/>
</dbReference>
<dbReference type="STRING" id="27349.A0A0L6UAQ2"/>
<comment type="caution">
    <text evidence="1">The sequence shown here is derived from an EMBL/GenBank/DDBJ whole genome shotgun (WGS) entry which is preliminary data.</text>
</comment>
<proteinExistence type="predicted"/>
<dbReference type="AlphaFoldDB" id="A0A0L6UAQ2"/>
<dbReference type="PANTHER" id="PTHR33096:SF1">
    <property type="entry name" value="CXC1-LIKE CYSTEINE CLUSTER ASSOCIATED WITH KDZ TRANSPOSASES DOMAIN-CONTAINING PROTEIN"/>
    <property type="match status" value="1"/>
</dbReference>
<gene>
    <name evidence="1" type="ORF">VP01_876g4</name>
</gene>
<reference evidence="1 2" key="1">
    <citation type="submission" date="2015-08" db="EMBL/GenBank/DDBJ databases">
        <title>Next Generation Sequencing and Analysis of the Genome of Puccinia sorghi L Schw, the Causal Agent of Maize Common Rust.</title>
        <authorList>
            <person name="Rochi L."/>
            <person name="Burguener G."/>
            <person name="Darino M."/>
            <person name="Turjanski A."/>
            <person name="Kreff E."/>
            <person name="Dieguez M.J."/>
            <person name="Sacco F."/>
        </authorList>
    </citation>
    <scope>NUCLEOTIDE SEQUENCE [LARGE SCALE GENOMIC DNA]</scope>
    <source>
        <strain evidence="1 2">RO10H11247</strain>
    </source>
</reference>
<sequence length="219" mass="25491">KKDGDKDNLHEIYLLFFLFPALIPTKQKMTPEIQQHSGASLMTVDLFLQPSNTTTHYCIQIFINPQRIMLYYPVSILARILQHSPQSRIGILYNTGCQSETHIKKPKFFLDQQPSWIFENSVFHAYVHEWSFQGLKQLWDFLSPLLVSTSRFLGNWLHSKLQGAQQMIQNACKGLGGLHELPNPKSRTAYHLESYQSSQEKQKKELGPLLEEQLEDKWF</sequence>
<evidence type="ECO:0000313" key="1">
    <source>
        <dbReference type="EMBL" id="KNZ44845.1"/>
    </source>
</evidence>
<dbReference type="EMBL" id="LAVV01014348">
    <property type="protein sequence ID" value="KNZ44845.1"/>
    <property type="molecule type" value="Genomic_DNA"/>
</dbReference>
<protein>
    <submittedName>
        <fullName evidence="1">Uncharacterized protein</fullName>
    </submittedName>
</protein>
<evidence type="ECO:0000313" key="2">
    <source>
        <dbReference type="Proteomes" id="UP000037035"/>
    </source>
</evidence>
<accession>A0A0L6UAQ2</accession>
<dbReference type="InterPro" id="IPR040521">
    <property type="entry name" value="KDZ"/>
</dbReference>
<dbReference type="VEuPathDB" id="FungiDB:VP01_876g4"/>
<dbReference type="OrthoDB" id="3364670at2759"/>
<keyword evidence="2" id="KW-1185">Reference proteome</keyword>